<dbReference type="Proteomes" id="UP001162501">
    <property type="component" value="Chromosome 4"/>
</dbReference>
<evidence type="ECO:0000313" key="2">
    <source>
        <dbReference type="Proteomes" id="UP001162501"/>
    </source>
</evidence>
<dbReference type="EMBL" id="OX596088">
    <property type="protein sequence ID" value="CAN0514703.1"/>
    <property type="molecule type" value="Genomic_DNA"/>
</dbReference>
<evidence type="ECO:0000313" key="1">
    <source>
        <dbReference type="EMBL" id="CAN0514703.1"/>
    </source>
</evidence>
<proteinExistence type="predicted"/>
<organism evidence="1 2">
    <name type="scientific">Rangifer tarandus platyrhynchus</name>
    <name type="common">Svalbard reindeer</name>
    <dbReference type="NCBI Taxonomy" id="3082113"/>
    <lineage>
        <taxon>Eukaryota</taxon>
        <taxon>Metazoa</taxon>
        <taxon>Chordata</taxon>
        <taxon>Craniata</taxon>
        <taxon>Vertebrata</taxon>
        <taxon>Euteleostomi</taxon>
        <taxon>Mammalia</taxon>
        <taxon>Eutheria</taxon>
        <taxon>Laurasiatheria</taxon>
        <taxon>Artiodactyla</taxon>
        <taxon>Ruminantia</taxon>
        <taxon>Pecora</taxon>
        <taxon>Cervidae</taxon>
        <taxon>Odocoileinae</taxon>
        <taxon>Rangifer</taxon>
    </lineage>
</organism>
<reference evidence="1" key="1">
    <citation type="submission" date="2023-05" db="EMBL/GenBank/DDBJ databases">
        <authorList>
            <consortium name="ELIXIR-Norway"/>
        </authorList>
    </citation>
    <scope>NUCLEOTIDE SEQUENCE</scope>
</reference>
<accession>A0AC59ZVF1</accession>
<name>A0AC59ZVF1_RANTA</name>
<protein>
    <submittedName>
        <fullName evidence="1">Uncharacterized protein</fullName>
    </submittedName>
</protein>
<gene>
    <name evidence="1" type="ORF">MRATA1EN22A_LOCUS23365</name>
</gene>
<sequence length="107" mass="12030">MYSSYSSLNGGLLCNYNTKTRKLILVTIYGTFSDFTSFHMHSFVCVCVALYCFITCRSVEPPQLSITELKKNNCSVISLVPHVTYPFIFMSGPLPYPILLFLSSGNH</sequence>
<reference evidence="1" key="2">
    <citation type="submission" date="2025-03" db="EMBL/GenBank/DDBJ databases">
        <authorList>
            <consortium name="ELIXIR-Norway"/>
            <consortium name="Elixir Norway"/>
        </authorList>
    </citation>
    <scope>NUCLEOTIDE SEQUENCE</scope>
</reference>